<evidence type="ECO:0000256" key="9">
    <source>
        <dbReference type="ARBA" id="ARBA00022801"/>
    </source>
</evidence>
<organism evidence="12 13">
    <name type="scientific">Campylobacter upsaliensis JV21</name>
    <dbReference type="NCBI Taxonomy" id="888826"/>
    <lineage>
        <taxon>Bacteria</taxon>
        <taxon>Pseudomonadati</taxon>
        <taxon>Campylobacterota</taxon>
        <taxon>Epsilonproteobacteria</taxon>
        <taxon>Campylobacterales</taxon>
        <taxon>Campylobacteraceae</taxon>
        <taxon>Campylobacter</taxon>
    </lineage>
</organism>
<dbReference type="AlphaFoldDB" id="A0A828R1B4"/>
<evidence type="ECO:0000313" key="12">
    <source>
        <dbReference type="EMBL" id="EFU72505.1"/>
    </source>
</evidence>
<dbReference type="InterPro" id="IPR036397">
    <property type="entry name" value="RNaseH_sf"/>
</dbReference>
<name>A0A828R1B4_CAMUP</name>
<accession>A0A828R1B4</accession>
<evidence type="ECO:0000256" key="6">
    <source>
        <dbReference type="ARBA" id="ARBA00022722"/>
    </source>
</evidence>
<feature type="domain" description="RNase H type-1" evidence="11">
    <location>
        <begin position="14"/>
        <end position="150"/>
    </location>
</feature>
<keyword evidence="9 12" id="KW-0378">Hydrolase</keyword>
<keyword evidence="8" id="KW-0255">Endonuclease</keyword>
<protein>
    <recommendedName>
        <fullName evidence="5">ribonuclease H</fullName>
        <ecNumber evidence="5">3.1.26.4</ecNumber>
    </recommendedName>
</protein>
<dbReference type="PANTHER" id="PTHR10642">
    <property type="entry name" value="RIBONUCLEASE H1"/>
    <property type="match status" value="1"/>
</dbReference>
<dbReference type="GO" id="GO:0003676">
    <property type="term" value="F:nucleic acid binding"/>
    <property type="evidence" value="ECO:0007669"/>
    <property type="project" value="InterPro"/>
</dbReference>
<dbReference type="Gene3D" id="3.30.420.10">
    <property type="entry name" value="Ribonuclease H-like superfamily/Ribonuclease H"/>
    <property type="match status" value="1"/>
</dbReference>
<gene>
    <name evidence="12" type="primary">rnhA</name>
    <name evidence="12" type="ORF">HMPREF9400_0253</name>
</gene>
<dbReference type="GO" id="GO:0043137">
    <property type="term" value="P:DNA replication, removal of RNA primer"/>
    <property type="evidence" value="ECO:0007669"/>
    <property type="project" value="TreeGrafter"/>
</dbReference>
<evidence type="ECO:0000256" key="4">
    <source>
        <dbReference type="ARBA" id="ARBA00011245"/>
    </source>
</evidence>
<evidence type="ECO:0000256" key="8">
    <source>
        <dbReference type="ARBA" id="ARBA00022759"/>
    </source>
</evidence>
<dbReference type="EC" id="3.1.26.4" evidence="5"/>
<dbReference type="InterPro" id="IPR022892">
    <property type="entry name" value="RNaseHI"/>
</dbReference>
<dbReference type="EMBL" id="AEPU01000008">
    <property type="protein sequence ID" value="EFU72505.1"/>
    <property type="molecule type" value="Genomic_DNA"/>
</dbReference>
<dbReference type="InterPro" id="IPR002156">
    <property type="entry name" value="RNaseH_domain"/>
</dbReference>
<evidence type="ECO:0000256" key="2">
    <source>
        <dbReference type="ARBA" id="ARBA00001946"/>
    </source>
</evidence>
<evidence type="ECO:0000256" key="1">
    <source>
        <dbReference type="ARBA" id="ARBA00000077"/>
    </source>
</evidence>
<dbReference type="PROSITE" id="PS50879">
    <property type="entry name" value="RNASE_H_1"/>
    <property type="match status" value="1"/>
</dbReference>
<keyword evidence="10" id="KW-0460">Magnesium</keyword>
<comment type="catalytic activity">
    <reaction evidence="1">
        <text>Endonucleolytic cleavage to 5'-phosphomonoester.</text>
        <dbReference type="EC" id="3.1.26.4"/>
    </reaction>
</comment>
<dbReference type="NCBIfam" id="NF001236">
    <property type="entry name" value="PRK00203.1"/>
    <property type="match status" value="1"/>
</dbReference>
<evidence type="ECO:0000256" key="5">
    <source>
        <dbReference type="ARBA" id="ARBA00012180"/>
    </source>
</evidence>
<evidence type="ECO:0000256" key="10">
    <source>
        <dbReference type="ARBA" id="ARBA00022842"/>
    </source>
</evidence>
<dbReference type="InterPro" id="IPR012337">
    <property type="entry name" value="RNaseH-like_sf"/>
</dbReference>
<evidence type="ECO:0000256" key="7">
    <source>
        <dbReference type="ARBA" id="ARBA00022723"/>
    </source>
</evidence>
<dbReference type="SUPFAM" id="SSF53098">
    <property type="entry name" value="Ribonuclease H-like"/>
    <property type="match status" value="1"/>
</dbReference>
<evidence type="ECO:0000259" key="11">
    <source>
        <dbReference type="PROSITE" id="PS50879"/>
    </source>
</evidence>
<dbReference type="Proteomes" id="UP000005813">
    <property type="component" value="Unassembled WGS sequence"/>
</dbReference>
<dbReference type="CDD" id="cd09278">
    <property type="entry name" value="RNase_HI_prokaryote_like"/>
    <property type="match status" value="1"/>
</dbReference>
<keyword evidence="7" id="KW-0479">Metal-binding</keyword>
<evidence type="ECO:0000313" key="13">
    <source>
        <dbReference type="Proteomes" id="UP000005813"/>
    </source>
</evidence>
<evidence type="ECO:0000256" key="3">
    <source>
        <dbReference type="ARBA" id="ARBA00005300"/>
    </source>
</evidence>
<comment type="subunit">
    <text evidence="4">Monomer.</text>
</comment>
<keyword evidence="6" id="KW-0540">Nuclease</keyword>
<dbReference type="GO" id="GO:0046872">
    <property type="term" value="F:metal ion binding"/>
    <property type="evidence" value="ECO:0007669"/>
    <property type="project" value="UniProtKB-KW"/>
</dbReference>
<proteinExistence type="inferred from homology"/>
<dbReference type="PANTHER" id="PTHR10642:SF26">
    <property type="entry name" value="RIBONUCLEASE H1"/>
    <property type="match status" value="1"/>
</dbReference>
<comment type="caution">
    <text evidence="12">The sequence shown here is derived from an EMBL/GenBank/DDBJ whole genome shotgun (WGS) entry which is preliminary data.</text>
</comment>
<dbReference type="GO" id="GO:0004523">
    <property type="term" value="F:RNA-DNA hybrid ribonuclease activity"/>
    <property type="evidence" value="ECO:0007669"/>
    <property type="project" value="UniProtKB-EC"/>
</dbReference>
<comment type="cofactor">
    <cofactor evidence="2">
        <name>Mg(2+)</name>
        <dbReference type="ChEBI" id="CHEBI:18420"/>
    </cofactor>
</comment>
<dbReference type="InterPro" id="IPR050092">
    <property type="entry name" value="RNase_H"/>
</dbReference>
<sequence length="166" mass="19577">MNLIVVKFYMRLKTMKRVEIYTDGSCLNNPGFGGYAYIVRYKEHEKVGVGAEENTTNNRMELKAIIKALEILKEPCEVYLYTDSNLMVQSINEWLEGWVKKNFKGRKNADLWREYLRVSKEHKIRAIWIKAHNGHKENERCDTLAREAALQLQRKHKEAQWLNSNS</sequence>
<reference evidence="12 13" key="1">
    <citation type="submission" date="2010-12" db="EMBL/GenBank/DDBJ databases">
        <authorList>
            <person name="Muzny D."/>
            <person name="Qin X."/>
            <person name="Buhay C."/>
            <person name="Dugan-Rocha S."/>
            <person name="Ding Y."/>
            <person name="Chen G."/>
            <person name="Hawes A."/>
            <person name="Holder M."/>
            <person name="Jhangiani S."/>
            <person name="Johnson A."/>
            <person name="Khan Z."/>
            <person name="Li Z."/>
            <person name="Liu W."/>
            <person name="Liu X."/>
            <person name="Perez L."/>
            <person name="Shen H."/>
            <person name="Wang Q."/>
            <person name="Watt J."/>
            <person name="Xi L."/>
            <person name="Xin Y."/>
            <person name="Zhou J."/>
            <person name="Deng J."/>
            <person name="Jiang H."/>
            <person name="Liu Y."/>
            <person name="Qu J."/>
            <person name="Song X.-Z."/>
            <person name="Zhang L."/>
            <person name="Villasana D."/>
            <person name="Johnson A."/>
            <person name="Liu J."/>
            <person name="Liyanage D."/>
            <person name="Lorensuhewa L."/>
            <person name="Robinson T."/>
            <person name="Song A."/>
            <person name="Song B.-B."/>
            <person name="Dinh H."/>
            <person name="Thornton R."/>
            <person name="Coyle M."/>
            <person name="Francisco L."/>
            <person name="Jackson L."/>
            <person name="Javaid M."/>
            <person name="Korchina V."/>
            <person name="Kovar C."/>
            <person name="Mata R."/>
            <person name="Mathew T."/>
            <person name="Ngo R."/>
            <person name="Nguyen L."/>
            <person name="Nguyen N."/>
            <person name="Okwuonu G."/>
            <person name="Ongeri F."/>
            <person name="Pham C."/>
            <person name="Simmons D."/>
            <person name="Wilczek-Boney K."/>
            <person name="Hale W."/>
            <person name="Jakkamsetti A."/>
            <person name="Pham P."/>
            <person name="Ruth R."/>
            <person name="San Lucas F."/>
            <person name="Warren J."/>
            <person name="Zhang J."/>
            <person name="Zhao Z."/>
            <person name="Zhou C."/>
            <person name="Zhu D."/>
            <person name="Lee S."/>
            <person name="Bess C."/>
            <person name="Blankenburg K."/>
            <person name="Forbes L."/>
            <person name="Fu Q."/>
            <person name="Gubbala S."/>
            <person name="Hirani K."/>
            <person name="Jayaseelan J.C."/>
            <person name="Lara F."/>
            <person name="Munidasa M."/>
            <person name="Palculict T."/>
            <person name="Patil S."/>
            <person name="Pu L.-L."/>
            <person name="Saada N."/>
            <person name="Tang L."/>
            <person name="Weissenberger G."/>
            <person name="Zhu Y."/>
            <person name="Hemphill L."/>
            <person name="Shang Y."/>
            <person name="Youmans B."/>
            <person name="Ayvaz T."/>
            <person name="Ross M."/>
            <person name="Santibanez J."/>
            <person name="Aqrawi P."/>
            <person name="Gross S."/>
            <person name="Joshi V."/>
            <person name="Fowler G."/>
            <person name="Nazareth L."/>
            <person name="Reid J."/>
            <person name="Worley K."/>
            <person name="Petrosino J."/>
            <person name="Highlander S."/>
            <person name="Gibbs R."/>
        </authorList>
    </citation>
    <scope>NUCLEOTIDE SEQUENCE [LARGE SCALE GENOMIC DNA]</scope>
    <source>
        <strain evidence="12 13">JV21</strain>
    </source>
</reference>
<comment type="similarity">
    <text evidence="3">Belongs to the RNase H family.</text>
</comment>
<dbReference type="Pfam" id="PF00075">
    <property type="entry name" value="RNase_H"/>
    <property type="match status" value="1"/>
</dbReference>